<gene>
    <name evidence="2" type="ORF">AN481_12065</name>
</gene>
<evidence type="ECO:0000313" key="2">
    <source>
        <dbReference type="EMBL" id="OBQ25039.1"/>
    </source>
</evidence>
<evidence type="ECO:0000313" key="3">
    <source>
        <dbReference type="Proteomes" id="UP000092382"/>
    </source>
</evidence>
<dbReference type="InterPro" id="IPR025403">
    <property type="entry name" value="TgpA-like_C"/>
</dbReference>
<dbReference type="AlphaFoldDB" id="A0A1B7VVN1"/>
<dbReference type="STRING" id="1803587.GCA_001593825_03065"/>
<dbReference type="Proteomes" id="UP000092382">
    <property type="component" value="Unassembled WGS sequence"/>
</dbReference>
<evidence type="ECO:0000259" key="1">
    <source>
        <dbReference type="Pfam" id="PF13559"/>
    </source>
</evidence>
<feature type="domain" description="Protein-glutamine gamma-glutamyltransferase-like C-terminal" evidence="1">
    <location>
        <begin position="128"/>
        <end position="197"/>
    </location>
</feature>
<comment type="caution">
    <text evidence="2">The sequence shown here is derived from an EMBL/GenBank/DDBJ whole genome shotgun (WGS) entry which is preliminary data.</text>
</comment>
<organism evidence="2 3">
    <name type="scientific">Aphanizomenon flos-aquae LD13</name>
    <dbReference type="NCBI Taxonomy" id="1710894"/>
    <lineage>
        <taxon>Bacteria</taxon>
        <taxon>Bacillati</taxon>
        <taxon>Cyanobacteriota</taxon>
        <taxon>Cyanophyceae</taxon>
        <taxon>Nostocales</taxon>
        <taxon>Aphanizomenonaceae</taxon>
        <taxon>Aphanizomenon</taxon>
    </lineage>
</organism>
<reference evidence="2 3" key="1">
    <citation type="submission" date="2015-09" db="EMBL/GenBank/DDBJ databases">
        <title>Whole genome shotgun sequence assembly of Aphanizomenon flos-aquae UKL13.</title>
        <authorList>
            <person name="Driscoll C."/>
        </authorList>
    </citation>
    <scope>NUCLEOTIDE SEQUENCE [LARGE SCALE GENOMIC DNA]</scope>
    <source>
        <strain evidence="2">MDT13</strain>
    </source>
</reference>
<protein>
    <recommendedName>
        <fullName evidence="1">Protein-glutamine gamma-glutamyltransferase-like C-terminal domain-containing protein</fullName>
    </recommendedName>
</protein>
<dbReference type="Pfam" id="PF13559">
    <property type="entry name" value="DUF4129"/>
    <property type="match status" value="1"/>
</dbReference>
<dbReference type="PATRIC" id="fig|1710894.3.peg.153"/>
<accession>A0A1B7VVN1</accession>
<sequence length="205" mass="24316">MSTDAFEKTNWAWEFSLFQQKVGEWVEYQFSQFQTILPELPSEWSISPWVGKLLEILFRLGLGSFLLWIGWRLWQEFNPYIYAWLNTISNYSSSRKNVDSREISIALLLKKSQEFNKQDNYTEACRCIYLAMLQQLHEQAIALEKPSRTNGEYLHLLKSSVTLIQPYQILITTHEKLCFSNYKILAENYQQCWQAYQQIQRISSG</sequence>
<name>A0A1B7VVN1_APHFL</name>
<dbReference type="EMBL" id="LJOY01000038">
    <property type="protein sequence ID" value="OBQ25039.1"/>
    <property type="molecule type" value="Genomic_DNA"/>
</dbReference>
<proteinExistence type="predicted"/>